<accession>A0AAW2YM97</accession>
<evidence type="ECO:0000313" key="3">
    <source>
        <dbReference type="Proteomes" id="UP001431209"/>
    </source>
</evidence>
<evidence type="ECO:0000313" key="2">
    <source>
        <dbReference type="EMBL" id="KAL0478081.1"/>
    </source>
</evidence>
<dbReference type="AlphaFoldDB" id="A0AAW2YM97"/>
<gene>
    <name evidence="2" type="ORF">AKO1_010788</name>
</gene>
<feature type="domain" description="Acyl-CoA oxidase C-terminal" evidence="1">
    <location>
        <begin position="305"/>
        <end position="390"/>
    </location>
</feature>
<dbReference type="InterPro" id="IPR036250">
    <property type="entry name" value="AcylCo_DH-like_C"/>
</dbReference>
<comment type="caution">
    <text evidence="2">The sequence shown here is derived from an EMBL/GenBank/DDBJ whole genome shotgun (WGS) entry which is preliminary data.</text>
</comment>
<dbReference type="GO" id="GO:0005777">
    <property type="term" value="C:peroxisome"/>
    <property type="evidence" value="ECO:0007669"/>
    <property type="project" value="InterPro"/>
</dbReference>
<name>A0AAW2YM97_9EUKA</name>
<proteinExistence type="predicted"/>
<dbReference type="Proteomes" id="UP001431209">
    <property type="component" value="Unassembled WGS sequence"/>
</dbReference>
<dbReference type="EMBL" id="JAOPGA020000309">
    <property type="protein sequence ID" value="KAL0478081.1"/>
    <property type="molecule type" value="Genomic_DNA"/>
</dbReference>
<dbReference type="InterPro" id="IPR002655">
    <property type="entry name" value="Acyl-CoA_oxidase_C"/>
</dbReference>
<dbReference type="GO" id="GO:0006635">
    <property type="term" value="P:fatty acid beta-oxidation"/>
    <property type="evidence" value="ECO:0007669"/>
    <property type="project" value="InterPro"/>
</dbReference>
<reference evidence="2 3" key="1">
    <citation type="submission" date="2024-03" db="EMBL/GenBank/DDBJ databases">
        <title>The Acrasis kona genome and developmental transcriptomes reveal deep origins of eukaryotic multicellular pathways.</title>
        <authorList>
            <person name="Sheikh S."/>
            <person name="Fu C.-J."/>
            <person name="Brown M.W."/>
            <person name="Baldauf S.L."/>
        </authorList>
    </citation>
    <scope>NUCLEOTIDE SEQUENCE [LARGE SCALE GENOMIC DNA]</scope>
    <source>
        <strain evidence="2 3">ATCC MYA-3509</strain>
    </source>
</reference>
<dbReference type="GO" id="GO:0003997">
    <property type="term" value="F:acyl-CoA oxidase activity"/>
    <property type="evidence" value="ECO:0007669"/>
    <property type="project" value="InterPro"/>
</dbReference>
<organism evidence="2 3">
    <name type="scientific">Acrasis kona</name>
    <dbReference type="NCBI Taxonomy" id="1008807"/>
    <lineage>
        <taxon>Eukaryota</taxon>
        <taxon>Discoba</taxon>
        <taxon>Heterolobosea</taxon>
        <taxon>Tetramitia</taxon>
        <taxon>Eutetramitia</taxon>
        <taxon>Acrasidae</taxon>
        <taxon>Acrasis</taxon>
    </lineage>
</organism>
<protein>
    <submittedName>
        <fullName evidence="2">Acyl-coenzyme A oxidase, peroxisomal</fullName>
    </submittedName>
</protein>
<dbReference type="Gene3D" id="1.20.140.10">
    <property type="entry name" value="Butyryl-CoA Dehydrogenase, subunit A, domain 3"/>
    <property type="match status" value="1"/>
</dbReference>
<evidence type="ECO:0000259" key="1">
    <source>
        <dbReference type="Pfam" id="PF01756"/>
    </source>
</evidence>
<dbReference type="SUPFAM" id="SSF47203">
    <property type="entry name" value="Acyl-CoA dehydrogenase C-terminal domain-like"/>
    <property type="match status" value="1"/>
</dbReference>
<dbReference type="Pfam" id="PF01756">
    <property type="entry name" value="ACOX"/>
    <property type="match status" value="1"/>
</dbReference>
<sequence>MNRRLMTIQGHLFPTNNLQHHQLVLNHTSHDIFLDKTTFNEEDFSSLIHTKKLSNEDKNTLIKYLEQFQTNTILPPSINMDFEQICSLMRMAATLKPFTLQNITALEEHPSIVSDQKLLHQNLLHLNKLVSHKYAPLNSQFHSIFHQYDTPQPDGYVVFDQLSKLSLYIQLAELVAYHTTIDVLMQQYAKKSNREELYIQSKCIYGYITNNVRVLNEVGIHLIEETKRSQQVDNYTSLVHRIGDTLDGYLNDLSSHKGKVSDPLYLSKLLYMRTKRLNNTCLKRYKKIRSNLKTLYLPGAKVNIEQDKRAAYNQVQVHMVSCARSYAQQLITQNMVDRIKICKDVNVAGIFSRLSSLFGLSVLKEDLSWFLLHKYIQEDLAKMVDRETISLSEGIGRMDTELILKCLEE</sequence>
<keyword evidence="3" id="KW-1185">Reference proteome</keyword>